<dbReference type="PANTHER" id="PTHR21660:SF1">
    <property type="entry name" value="ACYL-COENZYME A THIOESTERASE 13"/>
    <property type="match status" value="1"/>
</dbReference>
<dbReference type="Proteomes" id="UP001203423">
    <property type="component" value="Unassembled WGS sequence"/>
</dbReference>
<feature type="domain" description="Thioesterase" evidence="3">
    <location>
        <begin position="56"/>
        <end position="131"/>
    </location>
</feature>
<dbReference type="InterPro" id="IPR006683">
    <property type="entry name" value="Thioestr_dom"/>
</dbReference>
<gene>
    <name evidence="4" type="ORF">L2764_09705</name>
</gene>
<dbReference type="InterPro" id="IPR003736">
    <property type="entry name" value="PAAI_dom"/>
</dbReference>
<name>A0ABT0LAK7_9GAMM</name>
<organism evidence="4 5">
    <name type="scientific">Shewanella surugensis</name>
    <dbReference type="NCBI Taxonomy" id="212020"/>
    <lineage>
        <taxon>Bacteria</taxon>
        <taxon>Pseudomonadati</taxon>
        <taxon>Pseudomonadota</taxon>
        <taxon>Gammaproteobacteria</taxon>
        <taxon>Alteromonadales</taxon>
        <taxon>Shewanellaceae</taxon>
        <taxon>Shewanella</taxon>
    </lineage>
</organism>
<comment type="similarity">
    <text evidence="1">Belongs to the thioesterase PaaI family.</text>
</comment>
<dbReference type="CDD" id="cd03443">
    <property type="entry name" value="PaaI_thioesterase"/>
    <property type="match status" value="1"/>
</dbReference>
<dbReference type="EMBL" id="JAKIKS010000030">
    <property type="protein sequence ID" value="MCL1124741.1"/>
    <property type="molecule type" value="Genomic_DNA"/>
</dbReference>
<sequence>MNVHEMTGLALLQAMASGELPYASIAVTIPMTITSVSEGKVVFSAKADDNHLNPLGGVHGGFAATVLDTVTGCAVHSLLDAGVGYGTIDLNIKMIRPIPKNESLIAEGQVINLSKSLGISEGTLKTQAGKLLATATATCMIIKPSN</sequence>
<dbReference type="Gene3D" id="3.10.129.10">
    <property type="entry name" value="Hotdog Thioesterase"/>
    <property type="match status" value="1"/>
</dbReference>
<evidence type="ECO:0000256" key="2">
    <source>
        <dbReference type="ARBA" id="ARBA00022801"/>
    </source>
</evidence>
<dbReference type="InterPro" id="IPR039298">
    <property type="entry name" value="ACOT13"/>
</dbReference>
<reference evidence="4 5" key="1">
    <citation type="submission" date="2022-01" db="EMBL/GenBank/DDBJ databases">
        <title>Whole genome-based taxonomy of the Shewanellaceae.</title>
        <authorList>
            <person name="Martin-Rodriguez A.J."/>
        </authorList>
    </citation>
    <scope>NUCLEOTIDE SEQUENCE [LARGE SCALE GENOMIC DNA]</scope>
    <source>
        <strain evidence="4 5">DSM 17177</strain>
    </source>
</reference>
<evidence type="ECO:0000313" key="4">
    <source>
        <dbReference type="EMBL" id="MCL1124741.1"/>
    </source>
</evidence>
<accession>A0ABT0LAK7</accession>
<comment type="caution">
    <text evidence="4">The sequence shown here is derived from an EMBL/GenBank/DDBJ whole genome shotgun (WGS) entry which is preliminary data.</text>
</comment>
<evidence type="ECO:0000259" key="3">
    <source>
        <dbReference type="Pfam" id="PF03061"/>
    </source>
</evidence>
<dbReference type="RefSeq" id="WP_248940019.1">
    <property type="nucleotide sequence ID" value="NZ_JAKIKS010000030.1"/>
</dbReference>
<dbReference type="InterPro" id="IPR029069">
    <property type="entry name" value="HotDog_dom_sf"/>
</dbReference>
<dbReference type="PANTHER" id="PTHR21660">
    <property type="entry name" value="THIOESTERASE SUPERFAMILY MEMBER-RELATED"/>
    <property type="match status" value="1"/>
</dbReference>
<dbReference type="SUPFAM" id="SSF54637">
    <property type="entry name" value="Thioesterase/thiol ester dehydrase-isomerase"/>
    <property type="match status" value="1"/>
</dbReference>
<keyword evidence="5" id="KW-1185">Reference proteome</keyword>
<evidence type="ECO:0000313" key="5">
    <source>
        <dbReference type="Proteomes" id="UP001203423"/>
    </source>
</evidence>
<dbReference type="NCBIfam" id="TIGR00369">
    <property type="entry name" value="unchar_dom_1"/>
    <property type="match status" value="1"/>
</dbReference>
<protein>
    <submittedName>
        <fullName evidence="4">PaaI family thioesterase</fullName>
    </submittedName>
</protein>
<evidence type="ECO:0000256" key="1">
    <source>
        <dbReference type="ARBA" id="ARBA00008324"/>
    </source>
</evidence>
<dbReference type="Pfam" id="PF03061">
    <property type="entry name" value="4HBT"/>
    <property type="match status" value="1"/>
</dbReference>
<keyword evidence="2" id="KW-0378">Hydrolase</keyword>
<proteinExistence type="inferred from homology"/>